<protein>
    <submittedName>
        <fullName evidence="3">Kunitz/BPTI-like toxin isoform X1</fullName>
    </submittedName>
</protein>
<dbReference type="InterPro" id="IPR002223">
    <property type="entry name" value="Kunitz_BPTI"/>
</dbReference>
<dbReference type="InterPro" id="IPR020901">
    <property type="entry name" value="Prtase_inh_Kunz-CS"/>
</dbReference>
<dbReference type="RefSeq" id="XP_037885670.1">
    <property type="nucleotide sequence ID" value="XM_038029742.1"/>
</dbReference>
<dbReference type="SUPFAM" id="SSF57362">
    <property type="entry name" value="BPTI-like"/>
    <property type="match status" value="1"/>
</dbReference>
<evidence type="ECO:0000259" key="1">
    <source>
        <dbReference type="PROSITE" id="PS50279"/>
    </source>
</evidence>
<dbReference type="PROSITE" id="PS50279">
    <property type="entry name" value="BPTI_KUNITZ_2"/>
    <property type="match status" value="1"/>
</dbReference>
<name>A0A8U0WL52_9MUSC</name>
<keyword evidence="2" id="KW-1185">Reference proteome</keyword>
<feature type="domain" description="BPTI/Kunitz inhibitor" evidence="1">
    <location>
        <begin position="67"/>
        <end position="121"/>
    </location>
</feature>
<dbReference type="PROSITE" id="PS00280">
    <property type="entry name" value="BPTI_KUNITZ_1"/>
    <property type="match status" value="1"/>
</dbReference>
<dbReference type="GO" id="GO:0004867">
    <property type="term" value="F:serine-type endopeptidase inhibitor activity"/>
    <property type="evidence" value="ECO:0007669"/>
    <property type="project" value="InterPro"/>
</dbReference>
<dbReference type="SMART" id="SM00131">
    <property type="entry name" value="KU"/>
    <property type="match status" value="1"/>
</dbReference>
<reference evidence="3" key="1">
    <citation type="submission" date="2025-08" db="UniProtKB">
        <authorList>
            <consortium name="RefSeq"/>
        </authorList>
    </citation>
    <scope>IDENTIFICATION</scope>
    <source>
        <tissue evidence="3">Whole body pupa</tissue>
    </source>
</reference>
<dbReference type="AlphaFoldDB" id="A0A8U0WL52"/>
<organism evidence="2 3">
    <name type="scientific">Glossina fuscipes</name>
    <dbReference type="NCBI Taxonomy" id="7396"/>
    <lineage>
        <taxon>Eukaryota</taxon>
        <taxon>Metazoa</taxon>
        <taxon>Ecdysozoa</taxon>
        <taxon>Arthropoda</taxon>
        <taxon>Hexapoda</taxon>
        <taxon>Insecta</taxon>
        <taxon>Pterygota</taxon>
        <taxon>Neoptera</taxon>
        <taxon>Endopterygota</taxon>
        <taxon>Diptera</taxon>
        <taxon>Brachycera</taxon>
        <taxon>Muscomorpha</taxon>
        <taxon>Hippoboscoidea</taxon>
        <taxon>Glossinidae</taxon>
        <taxon>Glossina</taxon>
    </lineage>
</organism>
<dbReference type="Pfam" id="PF00014">
    <property type="entry name" value="Kunitz_BPTI"/>
    <property type="match status" value="1"/>
</dbReference>
<accession>A0A8U0WL52</accession>
<dbReference type="GeneID" id="119635145"/>
<sequence length="124" mass="14094">MTKTLSILLMYGIVGSFLWLLFAPSVDGKISAASSIITAATAAAADCKELSIISYYSLYANLDQWNCYSARNEGYFCNSKDQTTTQLRWYYDKGQCKKFNYKGCYGNRNRFCTKEICMKRCEGQ</sequence>
<dbReference type="CDD" id="cd00109">
    <property type="entry name" value="Kunitz-type"/>
    <property type="match status" value="1"/>
</dbReference>
<evidence type="ECO:0000313" key="2">
    <source>
        <dbReference type="Proteomes" id="UP000092443"/>
    </source>
</evidence>
<evidence type="ECO:0000313" key="3">
    <source>
        <dbReference type="RefSeq" id="XP_037885670.1"/>
    </source>
</evidence>
<proteinExistence type="predicted"/>
<dbReference type="InterPro" id="IPR036880">
    <property type="entry name" value="Kunitz_BPTI_sf"/>
</dbReference>
<gene>
    <name evidence="3" type="primary">LOC119635145</name>
</gene>
<dbReference type="KEGG" id="gfs:119635145"/>
<dbReference type="Gene3D" id="4.10.410.10">
    <property type="entry name" value="Pancreatic trypsin inhibitor Kunitz domain"/>
    <property type="match status" value="1"/>
</dbReference>
<dbReference type="Proteomes" id="UP000092443">
    <property type="component" value="Unplaced"/>
</dbReference>